<proteinExistence type="predicted"/>
<organism evidence="1 2">
    <name type="scientific">Cetraspora pellucida</name>
    <dbReference type="NCBI Taxonomy" id="1433469"/>
    <lineage>
        <taxon>Eukaryota</taxon>
        <taxon>Fungi</taxon>
        <taxon>Fungi incertae sedis</taxon>
        <taxon>Mucoromycota</taxon>
        <taxon>Glomeromycotina</taxon>
        <taxon>Glomeromycetes</taxon>
        <taxon>Diversisporales</taxon>
        <taxon>Gigasporaceae</taxon>
        <taxon>Cetraspora</taxon>
    </lineage>
</organism>
<comment type="caution">
    <text evidence="1">The sequence shown here is derived from an EMBL/GenBank/DDBJ whole genome shotgun (WGS) entry which is preliminary data.</text>
</comment>
<name>A0ACA9PRV3_9GLOM</name>
<feature type="non-terminal residue" evidence="1">
    <location>
        <position position="535"/>
    </location>
</feature>
<gene>
    <name evidence="1" type="ORF">SPELUC_LOCUS12405</name>
</gene>
<reference evidence="1" key="1">
    <citation type="submission" date="2021-06" db="EMBL/GenBank/DDBJ databases">
        <authorList>
            <person name="Kallberg Y."/>
            <person name="Tangrot J."/>
            <person name="Rosling A."/>
        </authorList>
    </citation>
    <scope>NUCLEOTIDE SEQUENCE</scope>
    <source>
        <strain evidence="1">28 12/20/2015</strain>
    </source>
</reference>
<sequence>RQTVPLSKPLNKINNEYYNRITIEEEWGELKSEKYFAKTVYKLNPGILRRILQDGKLFKYVNLNAKYDKNDCQFVSTDILADFQGLFGEEEKEIEIVKSIFDIIKKDRLLSQDGHPVDLQAFAFLQDTIAGEVKVIYEPGEYGLTEFEGVENLADANIQVEVNFEQEQEAEGESNSPDARESGSDSNSNGSSETGDNKTTIQIPLDTITGYLRDYDPNAYGDGFVINDGQDESIFVESDMANPITAEITQIDEIRGKYPYRFAEYEIKPIEINITSDGGARTIFINSIRLFYRIDNNFNLDNFRGEERIQAEKRQAKIEIPGFVNEEEKKDLIVKKGSKVKITLSDNDNNKKIIQAGEQKCISDDYSIRVENEEETPFEYNNFNSENLPSLISEAKALRYEGGATPKVFREFIEEIRNHHQFGELTPEEQVKTIRILEINEYPIIVAKKQQRDLTRSKENIVEHLENLAKNGYQPTDNLIFKRINDEENAENQWDTKIKEIIGFLSPRQDEMTTEQRIEDFVSFLMTDDGIAERA</sequence>
<dbReference type="Proteomes" id="UP000789366">
    <property type="component" value="Unassembled WGS sequence"/>
</dbReference>
<protein>
    <submittedName>
        <fullName evidence="1">2038_t:CDS:1</fullName>
    </submittedName>
</protein>
<evidence type="ECO:0000313" key="2">
    <source>
        <dbReference type="Proteomes" id="UP000789366"/>
    </source>
</evidence>
<dbReference type="EMBL" id="CAJVPW010029198">
    <property type="protein sequence ID" value="CAG8720519.1"/>
    <property type="molecule type" value="Genomic_DNA"/>
</dbReference>
<evidence type="ECO:0000313" key="1">
    <source>
        <dbReference type="EMBL" id="CAG8720519.1"/>
    </source>
</evidence>
<keyword evidence="2" id="KW-1185">Reference proteome</keyword>
<feature type="non-terminal residue" evidence="1">
    <location>
        <position position="1"/>
    </location>
</feature>
<accession>A0ACA9PRV3</accession>